<dbReference type="EMBL" id="VDUZ01000021">
    <property type="protein sequence ID" value="TXL73948.1"/>
    <property type="molecule type" value="Genomic_DNA"/>
</dbReference>
<keyword evidence="1" id="KW-0472">Membrane</keyword>
<keyword evidence="3" id="KW-1185">Reference proteome</keyword>
<organism evidence="2 3">
    <name type="scientific">Vineibacter terrae</name>
    <dbReference type="NCBI Taxonomy" id="2586908"/>
    <lineage>
        <taxon>Bacteria</taxon>
        <taxon>Pseudomonadati</taxon>
        <taxon>Pseudomonadota</taxon>
        <taxon>Alphaproteobacteria</taxon>
        <taxon>Hyphomicrobiales</taxon>
        <taxon>Vineibacter</taxon>
    </lineage>
</organism>
<evidence type="ECO:0000256" key="1">
    <source>
        <dbReference type="SAM" id="Phobius"/>
    </source>
</evidence>
<keyword evidence="1" id="KW-0812">Transmembrane</keyword>
<evidence type="ECO:0000313" key="2">
    <source>
        <dbReference type="EMBL" id="TXL73948.1"/>
    </source>
</evidence>
<accession>A0A5C8PL05</accession>
<dbReference type="RefSeq" id="WP_147848473.1">
    <property type="nucleotide sequence ID" value="NZ_VDUZ01000021.1"/>
</dbReference>
<evidence type="ECO:0000313" key="3">
    <source>
        <dbReference type="Proteomes" id="UP000321638"/>
    </source>
</evidence>
<feature type="transmembrane region" description="Helical" evidence="1">
    <location>
        <begin position="29"/>
        <end position="52"/>
    </location>
</feature>
<dbReference type="OrthoDB" id="7376656at2"/>
<proteinExistence type="predicted"/>
<gene>
    <name evidence="2" type="ORF">FHP25_18655</name>
</gene>
<keyword evidence="1" id="KW-1133">Transmembrane helix</keyword>
<dbReference type="AlphaFoldDB" id="A0A5C8PL05"/>
<dbReference type="Proteomes" id="UP000321638">
    <property type="component" value="Unassembled WGS sequence"/>
</dbReference>
<sequence>MQDKLRSAADRYLTTRAKMQSQCRPTIRCIRWSSCCISVALGLALVAAPVGFNSLLTLDGKAAVARGGGGGGGGGGSGNGNGNGAGSGNGVGNGNALGNADGSGAGHGAAVATANGAGNGRGAVAHSPGGRGPVSASNAQLASALGALNAAHASAQARSVAAPNSRVGTIAAYDKAMLSALSMPLSSRDPAIAGARRQLAAASNKTLTPAVVARVDSLLGLPPTDPNLGVTR</sequence>
<reference evidence="2 3" key="1">
    <citation type="submission" date="2019-06" db="EMBL/GenBank/DDBJ databases">
        <title>New taxonomy in bacterial strain CC-CFT640, isolated from vineyard.</title>
        <authorList>
            <person name="Lin S.-Y."/>
            <person name="Tsai C.-F."/>
            <person name="Young C.-C."/>
        </authorList>
    </citation>
    <scope>NUCLEOTIDE SEQUENCE [LARGE SCALE GENOMIC DNA]</scope>
    <source>
        <strain evidence="2 3">CC-CFT640</strain>
    </source>
</reference>
<protein>
    <submittedName>
        <fullName evidence="2">Uncharacterized protein</fullName>
    </submittedName>
</protein>
<name>A0A5C8PL05_9HYPH</name>
<comment type="caution">
    <text evidence="2">The sequence shown here is derived from an EMBL/GenBank/DDBJ whole genome shotgun (WGS) entry which is preliminary data.</text>
</comment>